<feature type="compositionally biased region" description="Polar residues" evidence="1">
    <location>
        <begin position="41"/>
        <end position="58"/>
    </location>
</feature>
<dbReference type="EMBL" id="SRLO01014734">
    <property type="protein sequence ID" value="TNN24642.1"/>
    <property type="molecule type" value="Genomic_DNA"/>
</dbReference>
<feature type="compositionally biased region" description="Low complexity" evidence="1">
    <location>
        <begin position="18"/>
        <end position="30"/>
    </location>
</feature>
<comment type="caution">
    <text evidence="2">The sequence shown here is derived from an EMBL/GenBank/DDBJ whole genome shotgun (WGS) entry which is preliminary data.</text>
</comment>
<evidence type="ECO:0000256" key="1">
    <source>
        <dbReference type="SAM" id="MobiDB-lite"/>
    </source>
</evidence>
<dbReference type="Proteomes" id="UP000314294">
    <property type="component" value="Unassembled WGS sequence"/>
</dbReference>
<proteinExistence type="predicted"/>
<evidence type="ECO:0000313" key="3">
    <source>
        <dbReference type="Proteomes" id="UP000314294"/>
    </source>
</evidence>
<sequence length="78" mass="8100">MTDEGSRAALEVKKKRSPSTSRSSSSWSDDQSLRDTCSAVGLTTGSQTHSQKTSSSCLATAREHLTGTKTAGKPTPGA</sequence>
<evidence type="ECO:0000313" key="2">
    <source>
        <dbReference type="EMBL" id="TNN24642.1"/>
    </source>
</evidence>
<feature type="compositionally biased region" description="Low complexity" evidence="1">
    <location>
        <begin position="67"/>
        <end position="78"/>
    </location>
</feature>
<keyword evidence="3" id="KW-1185">Reference proteome</keyword>
<protein>
    <submittedName>
        <fullName evidence="2">Uncharacterized protein</fullName>
    </submittedName>
</protein>
<dbReference type="AlphaFoldDB" id="A0A4Z2E8L0"/>
<feature type="region of interest" description="Disordered" evidence="1">
    <location>
        <begin position="1"/>
        <end position="78"/>
    </location>
</feature>
<accession>A0A4Z2E8L0</accession>
<gene>
    <name evidence="2" type="ORF">EYF80_065232</name>
</gene>
<organism evidence="2 3">
    <name type="scientific">Liparis tanakae</name>
    <name type="common">Tanaka's snailfish</name>
    <dbReference type="NCBI Taxonomy" id="230148"/>
    <lineage>
        <taxon>Eukaryota</taxon>
        <taxon>Metazoa</taxon>
        <taxon>Chordata</taxon>
        <taxon>Craniata</taxon>
        <taxon>Vertebrata</taxon>
        <taxon>Euteleostomi</taxon>
        <taxon>Actinopterygii</taxon>
        <taxon>Neopterygii</taxon>
        <taxon>Teleostei</taxon>
        <taxon>Neoteleostei</taxon>
        <taxon>Acanthomorphata</taxon>
        <taxon>Eupercaria</taxon>
        <taxon>Perciformes</taxon>
        <taxon>Cottioidei</taxon>
        <taxon>Cottales</taxon>
        <taxon>Liparidae</taxon>
        <taxon>Liparis</taxon>
    </lineage>
</organism>
<name>A0A4Z2E8L0_9TELE</name>
<feature type="compositionally biased region" description="Basic and acidic residues" evidence="1">
    <location>
        <begin position="1"/>
        <end position="12"/>
    </location>
</feature>
<reference evidence="2 3" key="1">
    <citation type="submission" date="2019-03" db="EMBL/GenBank/DDBJ databases">
        <title>First draft genome of Liparis tanakae, snailfish: a comprehensive survey of snailfish specific genes.</title>
        <authorList>
            <person name="Kim W."/>
            <person name="Song I."/>
            <person name="Jeong J.-H."/>
            <person name="Kim D."/>
            <person name="Kim S."/>
            <person name="Ryu S."/>
            <person name="Song J.Y."/>
            <person name="Lee S.K."/>
        </authorList>
    </citation>
    <scope>NUCLEOTIDE SEQUENCE [LARGE SCALE GENOMIC DNA]</scope>
    <source>
        <tissue evidence="2">Muscle</tissue>
    </source>
</reference>